<dbReference type="InterPro" id="IPR050466">
    <property type="entry name" value="Carboxylest/Gibb_receptor"/>
</dbReference>
<feature type="domain" description="Alpha/beta hydrolase fold-3" evidence="4">
    <location>
        <begin position="92"/>
        <end position="320"/>
    </location>
</feature>
<dbReference type="Pfam" id="PF10536">
    <property type="entry name" value="PMD"/>
    <property type="match status" value="1"/>
</dbReference>
<organism evidence="6 7">
    <name type="scientific">Oldenlandia corymbosa var. corymbosa</name>
    <dbReference type="NCBI Taxonomy" id="529605"/>
    <lineage>
        <taxon>Eukaryota</taxon>
        <taxon>Viridiplantae</taxon>
        <taxon>Streptophyta</taxon>
        <taxon>Embryophyta</taxon>
        <taxon>Tracheophyta</taxon>
        <taxon>Spermatophyta</taxon>
        <taxon>Magnoliopsida</taxon>
        <taxon>eudicotyledons</taxon>
        <taxon>Gunneridae</taxon>
        <taxon>Pentapetalae</taxon>
        <taxon>asterids</taxon>
        <taxon>lamiids</taxon>
        <taxon>Gentianales</taxon>
        <taxon>Rubiaceae</taxon>
        <taxon>Rubioideae</taxon>
        <taxon>Spermacoceae</taxon>
        <taxon>Hedyotis-Oldenlandia complex</taxon>
        <taxon>Oldenlandia</taxon>
    </lineage>
</organism>
<keyword evidence="3" id="KW-1133">Transmembrane helix</keyword>
<dbReference type="SUPFAM" id="SSF53474">
    <property type="entry name" value="alpha/beta-Hydrolases"/>
    <property type="match status" value="1"/>
</dbReference>
<dbReference type="EMBL" id="OX459120">
    <property type="protein sequence ID" value="CAI9097529.1"/>
    <property type="molecule type" value="Genomic_DNA"/>
</dbReference>
<evidence type="ECO:0000259" key="5">
    <source>
        <dbReference type="Pfam" id="PF10536"/>
    </source>
</evidence>
<evidence type="ECO:0000256" key="2">
    <source>
        <dbReference type="SAM" id="MobiDB-lite"/>
    </source>
</evidence>
<keyword evidence="3" id="KW-0472">Membrane</keyword>
<dbReference type="GO" id="GO:0016787">
    <property type="term" value="F:hydrolase activity"/>
    <property type="evidence" value="ECO:0007669"/>
    <property type="project" value="InterPro"/>
</dbReference>
<dbReference type="InterPro" id="IPR013094">
    <property type="entry name" value="AB_hydrolase_3"/>
</dbReference>
<dbReference type="Proteomes" id="UP001161247">
    <property type="component" value="Chromosome 3"/>
</dbReference>
<proteinExistence type="inferred from homology"/>
<evidence type="ECO:0000256" key="3">
    <source>
        <dbReference type="SAM" id="Phobius"/>
    </source>
</evidence>
<sequence length="940" mass="105544">MEAETCNSPPSPPAVVEECFGLLKLYSDGSISRVDPNTIPNYRVETRDDGSAVWKDCVFDPENNLPQRIYVPKDHHHSHSSSPAEKIRLPVVYYFHAGAFCFPSLNAHNVCLSLCSGLQAIVISPFFRLAPEHRLPAAVEDALGALEYLQNQAATSEKTDALICGDWLRRDGVDFDRVFIFGDSSGGNIAHHLAVLLGAGSPDLRPIRVRGYILLSPFFGGVERTKREQENPHEERWTQEIYDQFWRLALPNGANRDNPLANPFGLDSPSLEGVSLDPIMVLVGGDELLRDRTEAYANMMKQLKKDITLVEFKGKQHGFFTTCSYTEESQNSRMFAFVDSDITEGIMSASIDSENKRSRRRRKQPAKKDDSGHGNENHSNGEASVSKKIKASKKVAEDVLLPEQRAIPDTPLLRNLGKHPSIYARLGRGTLSQNLNFRGAWPTALGLYRQAHDVYKQLFVSAGFGDFLKIKAVHIPQAYLVALMERWFSETNTLHLPFCEIGPTPIDWTMITGLQFRGKPISLNQNFQMNQALELLGVERGAVTEGKIRLSSITPTFEEVKLAPASDEAKGVMFRRLFLYFVGSCFFNNNRSVISHEFVKCLENVDEVGSYDWGAITFAAFLTGMRRKVTGETGSFTGFWPFLLFWAFEYLDVFRPNITGGNVFPRAIRWSCPKLLASADSSDLFAARCQLDYIEETQVTWQPYLGSAEIYSHDMVQTILLAQKRVPFWSVDTWEYYLGERCHRQLGFPCRVPFPPPAKMHGNYDLVPEDEIGVGRPVDILLMDEHVDYSSWFATHSIGKIVDLSQFLGGVEIGSRVLSHWLAVHHPDKILVQRSEYEAMTEAREAAIAECKILREKLVMSGQGTFLGSFQLLLHEEVIDILWSIQAGVLGLILGFLVSQGFYNTKLCKVLHVNPTRMAARKTELLVDIVAFASAIARVL</sequence>
<evidence type="ECO:0000259" key="4">
    <source>
        <dbReference type="Pfam" id="PF07859"/>
    </source>
</evidence>
<keyword evidence="7" id="KW-1185">Reference proteome</keyword>
<dbReference type="InterPro" id="IPR019557">
    <property type="entry name" value="AminoTfrase-like_pln_mobile"/>
</dbReference>
<accession>A0AAV1CPH8</accession>
<dbReference type="Gene3D" id="3.40.50.1820">
    <property type="entry name" value="alpha/beta hydrolase"/>
    <property type="match status" value="1"/>
</dbReference>
<gene>
    <name evidence="6" type="ORF">OLC1_LOCUS7993</name>
</gene>
<keyword evidence="3" id="KW-0812">Transmembrane</keyword>
<dbReference type="InterPro" id="IPR029058">
    <property type="entry name" value="AB_hydrolase_fold"/>
</dbReference>
<dbReference type="AlphaFoldDB" id="A0AAV1CPH8"/>
<feature type="compositionally biased region" description="Basic and acidic residues" evidence="2">
    <location>
        <begin position="366"/>
        <end position="376"/>
    </location>
</feature>
<comment type="similarity">
    <text evidence="1">Belongs to the 'GDXG' lipolytic enzyme family.</text>
</comment>
<feature type="transmembrane region" description="Helical" evidence="3">
    <location>
        <begin position="881"/>
        <end position="899"/>
    </location>
</feature>
<dbReference type="Pfam" id="PF07859">
    <property type="entry name" value="Abhydrolase_3"/>
    <property type="match status" value="1"/>
</dbReference>
<evidence type="ECO:0000313" key="7">
    <source>
        <dbReference type="Proteomes" id="UP001161247"/>
    </source>
</evidence>
<evidence type="ECO:0000313" key="6">
    <source>
        <dbReference type="EMBL" id="CAI9097529.1"/>
    </source>
</evidence>
<evidence type="ECO:0000256" key="1">
    <source>
        <dbReference type="ARBA" id="ARBA00010515"/>
    </source>
</evidence>
<feature type="region of interest" description="Disordered" evidence="2">
    <location>
        <begin position="348"/>
        <end position="388"/>
    </location>
</feature>
<feature type="domain" description="Aminotransferase-like plant mobile" evidence="5">
    <location>
        <begin position="463"/>
        <end position="755"/>
    </location>
</feature>
<dbReference type="PANTHER" id="PTHR23024:SF406">
    <property type="entry name" value="CARBOXYLESTERASE 15-RELATED"/>
    <property type="match status" value="1"/>
</dbReference>
<dbReference type="PANTHER" id="PTHR23024">
    <property type="entry name" value="ARYLACETAMIDE DEACETYLASE"/>
    <property type="match status" value="1"/>
</dbReference>
<protein>
    <submittedName>
        <fullName evidence="6">OLC1v1033977C1</fullName>
    </submittedName>
</protein>
<name>A0AAV1CPH8_OLDCO</name>
<reference evidence="6" key="1">
    <citation type="submission" date="2023-03" db="EMBL/GenBank/DDBJ databases">
        <authorList>
            <person name="Julca I."/>
        </authorList>
    </citation>
    <scope>NUCLEOTIDE SEQUENCE</scope>
</reference>